<reference evidence="11" key="1">
    <citation type="submission" date="2021-06" db="EMBL/GenBank/DDBJ databases">
        <authorList>
            <person name="Hodson N. C."/>
            <person name="Mongue J. A."/>
            <person name="Jaron S. K."/>
        </authorList>
    </citation>
    <scope>NUCLEOTIDE SEQUENCE</scope>
</reference>
<organism evidence="11 12">
    <name type="scientific">Allacma fusca</name>
    <dbReference type="NCBI Taxonomy" id="39272"/>
    <lineage>
        <taxon>Eukaryota</taxon>
        <taxon>Metazoa</taxon>
        <taxon>Ecdysozoa</taxon>
        <taxon>Arthropoda</taxon>
        <taxon>Hexapoda</taxon>
        <taxon>Collembola</taxon>
        <taxon>Symphypleona</taxon>
        <taxon>Sminthuridae</taxon>
        <taxon>Allacma</taxon>
    </lineage>
</organism>
<accession>A0A8J2L7B9</accession>
<evidence type="ECO:0000256" key="5">
    <source>
        <dbReference type="ARBA" id="ARBA00022801"/>
    </source>
</evidence>
<evidence type="ECO:0008006" key="13">
    <source>
        <dbReference type="Google" id="ProtNLM"/>
    </source>
</evidence>
<keyword evidence="6" id="KW-0862">Zinc</keyword>
<dbReference type="GO" id="GO:0008081">
    <property type="term" value="F:phosphoric diester hydrolase activity"/>
    <property type="evidence" value="ECO:0007669"/>
    <property type="project" value="TreeGrafter"/>
</dbReference>
<dbReference type="InterPro" id="IPR004843">
    <property type="entry name" value="Calcineurin-like_PHP"/>
</dbReference>
<evidence type="ECO:0000256" key="8">
    <source>
        <dbReference type="SAM" id="SignalP"/>
    </source>
</evidence>
<dbReference type="EMBL" id="CAJVCH010553582">
    <property type="protein sequence ID" value="CAG7829938.1"/>
    <property type="molecule type" value="Genomic_DNA"/>
</dbReference>
<evidence type="ECO:0000256" key="2">
    <source>
        <dbReference type="ARBA" id="ARBA00008234"/>
    </source>
</evidence>
<comment type="similarity">
    <text evidence="2">Belongs to the acid sphingomyelinase family.</text>
</comment>
<name>A0A8J2L7B9_9HEXA</name>
<evidence type="ECO:0000256" key="6">
    <source>
        <dbReference type="ARBA" id="ARBA00022833"/>
    </source>
</evidence>
<dbReference type="OrthoDB" id="348678at2759"/>
<keyword evidence="7" id="KW-0325">Glycoprotein</keyword>
<proteinExistence type="inferred from homology"/>
<comment type="cofactor">
    <cofactor evidence="1">
        <name>Zn(2+)</name>
        <dbReference type="ChEBI" id="CHEBI:29105"/>
    </cofactor>
</comment>
<sequence>MVTFRWMIFHTIFIALSLWHSSHANIGYFWQITDIHLDLNQSSNGIRDKYCLRQNGAPYRPTEGRFGDHACDSPIALVESAIRAMKKVTGERIEFILWTGDTISHAMHGSEEHFNEETLFDVLSNVTSLLKKEFPMSNVYPVLGNLDWHPRFGMQPGSETFKNRLQRFSSLWQQWVPPESSATFATGGYYAIEPKDKKPRLLILNTSLYHKKSNKIPTNDNDPAHQFRWLTKMLKEARERSETVYIIGHIPPGNPERYLSNRLGLASYQDSFTKRYIELVREFHSVIAGQFFGYFHSDSFRVFYKKMDKDQGKFLLREPISYLFIAPAVSPRKSLLADEIGPNNPGIRLYKYNTTSGEIHDYIQYFLNLTEANEKNHDDWQILYNLTSYYDLPNVTAKSLSDLAFALNTKDNPLFSRYYRANSVGYQEDSKSCSNLCQRTHFCVITNVDQTDYERCIQTVLSTFGTACKHHTSALQSFSLFLVVTSVVRWILTI</sequence>
<dbReference type="PANTHER" id="PTHR10340:SF57">
    <property type="entry name" value="METALLOPHOS DOMAIN-CONTAINING PROTEIN"/>
    <property type="match status" value="1"/>
</dbReference>
<keyword evidence="12" id="KW-1185">Reference proteome</keyword>
<feature type="domain" description="Sphingomyelin phosphodiesterase C-terminal" evidence="10">
    <location>
        <begin position="319"/>
        <end position="459"/>
    </location>
</feature>
<protein>
    <recommendedName>
        <fullName evidence="13">Acid sphingomyelinase-like phosphodiesterase</fullName>
    </recommendedName>
</protein>
<keyword evidence="3" id="KW-0479">Metal-binding</keyword>
<evidence type="ECO:0000256" key="7">
    <source>
        <dbReference type="ARBA" id="ARBA00023180"/>
    </source>
</evidence>
<comment type="caution">
    <text evidence="11">The sequence shown here is derived from an EMBL/GenBank/DDBJ whole genome shotgun (WGS) entry which is preliminary data.</text>
</comment>
<gene>
    <name evidence="11" type="ORF">AFUS01_LOCUS39774</name>
</gene>
<dbReference type="Pfam" id="PF00149">
    <property type="entry name" value="Metallophos"/>
    <property type="match status" value="1"/>
</dbReference>
<evidence type="ECO:0000256" key="4">
    <source>
        <dbReference type="ARBA" id="ARBA00022729"/>
    </source>
</evidence>
<evidence type="ECO:0000256" key="3">
    <source>
        <dbReference type="ARBA" id="ARBA00022723"/>
    </source>
</evidence>
<dbReference type="Pfam" id="PF19272">
    <property type="entry name" value="ASMase_C"/>
    <property type="match status" value="1"/>
</dbReference>
<keyword evidence="4 8" id="KW-0732">Signal</keyword>
<evidence type="ECO:0000313" key="12">
    <source>
        <dbReference type="Proteomes" id="UP000708208"/>
    </source>
</evidence>
<evidence type="ECO:0000259" key="9">
    <source>
        <dbReference type="Pfam" id="PF00149"/>
    </source>
</evidence>
<feature type="signal peptide" evidence="8">
    <location>
        <begin position="1"/>
        <end position="24"/>
    </location>
</feature>
<dbReference type="AlphaFoldDB" id="A0A8J2L7B9"/>
<dbReference type="CDD" id="cd00842">
    <property type="entry name" value="MPP_ASMase"/>
    <property type="match status" value="1"/>
</dbReference>
<feature type="domain" description="Calcineurin-like phosphoesterase" evidence="9">
    <location>
        <begin position="29"/>
        <end position="261"/>
    </location>
</feature>
<evidence type="ECO:0000259" key="10">
    <source>
        <dbReference type="Pfam" id="PF19272"/>
    </source>
</evidence>
<feature type="chain" id="PRO_5035281000" description="Acid sphingomyelinase-like phosphodiesterase" evidence="8">
    <location>
        <begin position="25"/>
        <end position="494"/>
    </location>
</feature>
<dbReference type="GO" id="GO:0046872">
    <property type="term" value="F:metal ion binding"/>
    <property type="evidence" value="ECO:0007669"/>
    <property type="project" value="UniProtKB-KW"/>
</dbReference>
<evidence type="ECO:0000313" key="11">
    <source>
        <dbReference type="EMBL" id="CAG7829938.1"/>
    </source>
</evidence>
<dbReference type="GO" id="GO:0005615">
    <property type="term" value="C:extracellular space"/>
    <property type="evidence" value="ECO:0007669"/>
    <property type="project" value="TreeGrafter"/>
</dbReference>
<dbReference type="InterPro" id="IPR045473">
    <property type="entry name" value="ASM_C"/>
</dbReference>
<dbReference type="PANTHER" id="PTHR10340">
    <property type="entry name" value="SPHINGOMYELIN PHOSPHODIESTERASE"/>
    <property type="match status" value="1"/>
</dbReference>
<dbReference type="InterPro" id="IPR041805">
    <property type="entry name" value="ASMase/PPN1_MPP"/>
</dbReference>
<dbReference type="Proteomes" id="UP000708208">
    <property type="component" value="Unassembled WGS sequence"/>
</dbReference>
<evidence type="ECO:0000256" key="1">
    <source>
        <dbReference type="ARBA" id="ARBA00001947"/>
    </source>
</evidence>
<keyword evidence="5" id="KW-0378">Hydrolase</keyword>